<dbReference type="EMBL" id="PZKE01000007">
    <property type="protein sequence ID" value="PTE14584.1"/>
    <property type="molecule type" value="Genomic_DNA"/>
</dbReference>
<feature type="transmembrane region" description="Helical" evidence="1">
    <location>
        <begin position="6"/>
        <end position="29"/>
    </location>
</feature>
<dbReference type="RefSeq" id="WP_107673275.1">
    <property type="nucleotide sequence ID" value="NZ_PZKE01000007.1"/>
</dbReference>
<keyword evidence="1" id="KW-0812">Transmembrane</keyword>
<comment type="caution">
    <text evidence="2">The sequence shown here is derived from an EMBL/GenBank/DDBJ whole genome shotgun (WGS) entry which is preliminary data.</text>
</comment>
<keyword evidence="3" id="KW-1185">Reference proteome</keyword>
<sequence length="108" mass="12232">MPEQVMFSLFLLVLILPGAMIAVVAPLFLINRWVQRRGLTLYVLFAGAIGLLLAVWFLLTTLDPWHIGPDRYGTPFLLYAHLWLALYALVAYFRYRGMMALMAAEGEG</sequence>
<proteinExistence type="predicted"/>
<evidence type="ECO:0000313" key="2">
    <source>
        <dbReference type="EMBL" id="PTE14584.1"/>
    </source>
</evidence>
<dbReference type="AlphaFoldDB" id="A0A2T4J9K9"/>
<reference evidence="2 3" key="1">
    <citation type="submission" date="2018-03" db="EMBL/GenBank/DDBJ databases">
        <title>Rhodobacter blasticus.</title>
        <authorList>
            <person name="Meyer T.E."/>
            <person name="Miller S."/>
            <person name="Lodha T."/>
            <person name="Gandham S."/>
            <person name="Chintalapati S."/>
            <person name="Chintalapati V.R."/>
        </authorList>
    </citation>
    <scope>NUCLEOTIDE SEQUENCE [LARGE SCALE GENOMIC DNA]</scope>
    <source>
        <strain evidence="2 3">DSM 2131</strain>
    </source>
</reference>
<dbReference type="Proteomes" id="UP000241362">
    <property type="component" value="Unassembled WGS sequence"/>
</dbReference>
<feature type="transmembrane region" description="Helical" evidence="1">
    <location>
        <begin position="72"/>
        <end position="93"/>
    </location>
</feature>
<name>A0A2T4J9K9_FUSBL</name>
<keyword evidence="1" id="KW-1133">Transmembrane helix</keyword>
<evidence type="ECO:0000256" key="1">
    <source>
        <dbReference type="SAM" id="Phobius"/>
    </source>
</evidence>
<feature type="transmembrane region" description="Helical" evidence="1">
    <location>
        <begin position="41"/>
        <end position="60"/>
    </location>
</feature>
<protein>
    <submittedName>
        <fullName evidence="2">Uncharacterized protein</fullName>
    </submittedName>
</protein>
<organism evidence="2 3">
    <name type="scientific">Fuscovulum blasticum DSM 2131</name>
    <dbReference type="NCBI Taxonomy" id="1188250"/>
    <lineage>
        <taxon>Bacteria</taxon>
        <taxon>Pseudomonadati</taxon>
        <taxon>Pseudomonadota</taxon>
        <taxon>Alphaproteobacteria</taxon>
        <taxon>Rhodobacterales</taxon>
        <taxon>Paracoccaceae</taxon>
        <taxon>Pseudogemmobacter</taxon>
    </lineage>
</organism>
<evidence type="ECO:0000313" key="3">
    <source>
        <dbReference type="Proteomes" id="UP000241362"/>
    </source>
</evidence>
<accession>A0A2T4J9K9</accession>
<keyword evidence="1" id="KW-0472">Membrane</keyword>
<gene>
    <name evidence="2" type="ORF">C5F44_09435</name>
</gene>